<dbReference type="PROSITE" id="PS51257">
    <property type="entry name" value="PROKAR_LIPOPROTEIN"/>
    <property type="match status" value="1"/>
</dbReference>
<evidence type="ECO:0000256" key="1">
    <source>
        <dbReference type="SAM" id="Phobius"/>
    </source>
</evidence>
<evidence type="ECO:0000313" key="3">
    <source>
        <dbReference type="Proteomes" id="UP000215301"/>
    </source>
</evidence>
<gene>
    <name evidence="2" type="ORF">CE561_12580</name>
</gene>
<protein>
    <recommendedName>
        <fullName evidence="4">Lipoprotein</fullName>
    </recommendedName>
</protein>
<name>A0A231VC66_THETR</name>
<proteinExistence type="predicted"/>
<dbReference type="AlphaFoldDB" id="A0A231VC66"/>
<evidence type="ECO:0008006" key="4">
    <source>
        <dbReference type="Google" id="ProtNLM"/>
    </source>
</evidence>
<dbReference type="EMBL" id="NKHD01000053">
    <property type="protein sequence ID" value="OXT05752.1"/>
    <property type="molecule type" value="Genomic_DNA"/>
</dbReference>
<accession>A0A231VC66</accession>
<reference evidence="2 3" key="1">
    <citation type="submission" date="2017-06" db="EMBL/GenBank/DDBJ databases">
        <title>Isolation and characterization of a thermophilic and butanogenic Thermoanaerobacterium thermosaccharolyticum M5 capable of efficient degradation of hemicellulose.</title>
        <authorList>
            <person name="Xin F."/>
            <person name="Jiang Y."/>
        </authorList>
    </citation>
    <scope>NUCLEOTIDE SEQUENCE [LARGE SCALE GENOMIC DNA]</scope>
    <source>
        <strain evidence="2 3">M5</strain>
    </source>
</reference>
<keyword evidence="1" id="KW-0472">Membrane</keyword>
<keyword evidence="1" id="KW-0812">Transmembrane</keyword>
<comment type="caution">
    <text evidence="2">The sequence shown here is derived from an EMBL/GenBank/DDBJ whole genome shotgun (WGS) entry which is preliminary data.</text>
</comment>
<organism evidence="2 3">
    <name type="scientific">Thermoanaerobacterium thermosaccharolyticum</name>
    <name type="common">Clostridium thermosaccharolyticum</name>
    <dbReference type="NCBI Taxonomy" id="1517"/>
    <lineage>
        <taxon>Bacteria</taxon>
        <taxon>Bacillati</taxon>
        <taxon>Bacillota</taxon>
        <taxon>Clostridia</taxon>
        <taxon>Thermoanaerobacterales</taxon>
        <taxon>Thermoanaerobacteraceae</taxon>
        <taxon>Thermoanaerobacterium</taxon>
    </lineage>
</organism>
<dbReference type="Proteomes" id="UP000215301">
    <property type="component" value="Unassembled WGS sequence"/>
</dbReference>
<feature type="transmembrane region" description="Helical" evidence="1">
    <location>
        <begin position="6"/>
        <end position="25"/>
    </location>
</feature>
<sequence>MKTNISKIIIILIICVVTILFVGCSKSGISMNYVKTPDKIYLTGDLHRQEIVELNKKYEEAKDYNEKQKILQEIARLEVGSTVMIDDKVFINKFLNYIHNSKGKDENIILDRSNKDYYSMQFVYNGLKTMDENKLKEGYMITNINIYNGYALFPKYDKNSNNNITFISVKLSDSMMNYLKDYYNSKAK</sequence>
<evidence type="ECO:0000313" key="2">
    <source>
        <dbReference type="EMBL" id="OXT05752.1"/>
    </source>
</evidence>
<keyword evidence="1" id="KW-1133">Transmembrane helix</keyword>
<dbReference type="RefSeq" id="WP_094046587.1">
    <property type="nucleotide sequence ID" value="NZ_NKHD01000053.1"/>
</dbReference>